<dbReference type="AlphaFoldDB" id="A0A178Z7Y1"/>
<evidence type="ECO:0000313" key="2">
    <source>
        <dbReference type="EMBL" id="OAP55145.1"/>
    </source>
</evidence>
<dbReference type="Proteomes" id="UP000078343">
    <property type="component" value="Unassembled WGS sequence"/>
</dbReference>
<proteinExistence type="predicted"/>
<feature type="region of interest" description="Disordered" evidence="1">
    <location>
        <begin position="182"/>
        <end position="213"/>
    </location>
</feature>
<comment type="caution">
    <text evidence="2">The sequence shown here is derived from an EMBL/GenBank/DDBJ whole genome shotgun (WGS) entry which is preliminary data.</text>
</comment>
<gene>
    <name evidence="2" type="ORF">AYL99_10845</name>
</gene>
<dbReference type="EMBL" id="LVYI01000012">
    <property type="protein sequence ID" value="OAP55145.1"/>
    <property type="molecule type" value="Genomic_DNA"/>
</dbReference>
<sequence>MASLVTRVAPASAPTGLSFIARSILNSPTDNNNVTAESNSPIAKPEHTCVREALVALANWRQHCDGPGIPPTKCWTRAPNIERCCGKWVDTNDEKYKDYPPVRTSKEVQIGKTAWEWRWNPKTAKKGHRREIVLQSVDEYNTGKTECKRWRPESEGVFFAYMQHLREYGIFDADNTGKVIDSKSARYNPEGGGYYDDGQQKYPSLGDGPPIGW</sequence>
<organism evidence="2 3">
    <name type="scientific">Fonsecaea erecta</name>
    <dbReference type="NCBI Taxonomy" id="1367422"/>
    <lineage>
        <taxon>Eukaryota</taxon>
        <taxon>Fungi</taxon>
        <taxon>Dikarya</taxon>
        <taxon>Ascomycota</taxon>
        <taxon>Pezizomycotina</taxon>
        <taxon>Eurotiomycetes</taxon>
        <taxon>Chaetothyriomycetidae</taxon>
        <taxon>Chaetothyriales</taxon>
        <taxon>Herpotrichiellaceae</taxon>
        <taxon>Fonsecaea</taxon>
    </lineage>
</organism>
<accession>A0A178Z7Y1</accession>
<dbReference type="GeneID" id="30015013"/>
<keyword evidence="3" id="KW-1185">Reference proteome</keyword>
<protein>
    <submittedName>
        <fullName evidence="2">Uncharacterized protein</fullName>
    </submittedName>
</protein>
<evidence type="ECO:0000256" key="1">
    <source>
        <dbReference type="SAM" id="MobiDB-lite"/>
    </source>
</evidence>
<dbReference type="RefSeq" id="XP_018688512.1">
    <property type="nucleotide sequence ID" value="XM_018842351.1"/>
</dbReference>
<dbReference type="OrthoDB" id="4141760at2759"/>
<evidence type="ECO:0000313" key="3">
    <source>
        <dbReference type="Proteomes" id="UP000078343"/>
    </source>
</evidence>
<reference evidence="2 3" key="1">
    <citation type="submission" date="2016-04" db="EMBL/GenBank/DDBJ databases">
        <title>Draft genome of Fonsecaea erecta CBS 125763.</title>
        <authorList>
            <person name="Weiss V.A."/>
            <person name="Vicente V.A."/>
            <person name="Raittz R.T."/>
            <person name="Moreno L.F."/>
            <person name="De Souza E.M."/>
            <person name="Pedrosa F.O."/>
            <person name="Steffens M.B."/>
            <person name="Faoro H."/>
            <person name="Tadra-Sfeir M.Z."/>
            <person name="Najafzadeh M.J."/>
            <person name="Felipe M.S."/>
            <person name="Teixeira M."/>
            <person name="Sun J."/>
            <person name="Xi L."/>
            <person name="Gomes R."/>
            <person name="De Azevedo C.M."/>
            <person name="Salgado C.G."/>
            <person name="Da Silva M.B."/>
            <person name="Nascimento M.F."/>
            <person name="Queiroz-Telles F."/>
            <person name="Attili D.S."/>
            <person name="Gorbushina A."/>
        </authorList>
    </citation>
    <scope>NUCLEOTIDE SEQUENCE [LARGE SCALE GENOMIC DNA]</scope>
    <source>
        <strain evidence="2 3">CBS 125763</strain>
    </source>
</reference>
<name>A0A178Z7Y1_9EURO</name>